<feature type="compositionally biased region" description="Polar residues" evidence="1">
    <location>
        <begin position="91"/>
        <end position="102"/>
    </location>
</feature>
<keyword evidence="3" id="KW-1185">Reference proteome</keyword>
<feature type="compositionally biased region" description="Basic and acidic residues" evidence="1">
    <location>
        <begin position="116"/>
        <end position="128"/>
    </location>
</feature>
<gene>
    <name evidence="2" type="ORF">FGO68_gene12356</name>
</gene>
<accession>A0A8J8P7V8</accession>
<feature type="compositionally biased region" description="Polar residues" evidence="1">
    <location>
        <begin position="192"/>
        <end position="210"/>
    </location>
</feature>
<feature type="region of interest" description="Disordered" evidence="1">
    <location>
        <begin position="191"/>
        <end position="240"/>
    </location>
</feature>
<sequence length="280" mass="31023">MDTTKSTSCSVYHSPGKSRSNLESPLSKQPLSVICNHCSSTMPRDAMPRHLKRYHESIYDQRAKTVGQNGDKIRCFLQPGIDFRQDPSAGRLSTSKSVNISPQKYGEKSAGCRTTKKGDIISKREEQGTPKFNRSAESSFSLAGNKALSQSQRSAFSPSSIGELKQDASFSKICSNNHTPMRSGEIFKKGHISSSKTTPNFAKKSIGNSSVKKRESKTLSKYSDRKQELARPRTKMSQNQKVRNEMLNKLDAILVACSDLKFQVNMLASFSPNSSPFKPL</sequence>
<feature type="compositionally biased region" description="Basic and acidic residues" evidence="1">
    <location>
        <begin position="212"/>
        <end position="231"/>
    </location>
</feature>
<reference evidence="2" key="1">
    <citation type="submission" date="2019-06" db="EMBL/GenBank/DDBJ databases">
        <authorList>
            <person name="Zheng W."/>
        </authorList>
    </citation>
    <scope>NUCLEOTIDE SEQUENCE</scope>
    <source>
        <strain evidence="2">QDHG01</strain>
    </source>
</reference>
<organism evidence="2 3">
    <name type="scientific">Halteria grandinella</name>
    <dbReference type="NCBI Taxonomy" id="5974"/>
    <lineage>
        <taxon>Eukaryota</taxon>
        <taxon>Sar</taxon>
        <taxon>Alveolata</taxon>
        <taxon>Ciliophora</taxon>
        <taxon>Intramacronucleata</taxon>
        <taxon>Spirotrichea</taxon>
        <taxon>Stichotrichia</taxon>
        <taxon>Sporadotrichida</taxon>
        <taxon>Halteriidae</taxon>
        <taxon>Halteria</taxon>
    </lineage>
</organism>
<name>A0A8J8P7V8_HALGN</name>
<comment type="caution">
    <text evidence="2">The sequence shown here is derived from an EMBL/GenBank/DDBJ whole genome shotgun (WGS) entry which is preliminary data.</text>
</comment>
<dbReference type="EMBL" id="RRYP01000438">
    <property type="protein sequence ID" value="TNV87430.1"/>
    <property type="molecule type" value="Genomic_DNA"/>
</dbReference>
<dbReference type="AlphaFoldDB" id="A0A8J8P7V8"/>
<dbReference type="Proteomes" id="UP000785679">
    <property type="component" value="Unassembled WGS sequence"/>
</dbReference>
<feature type="region of interest" description="Disordered" evidence="1">
    <location>
        <begin position="1"/>
        <end position="26"/>
    </location>
</feature>
<protein>
    <submittedName>
        <fullName evidence="2">Uncharacterized protein</fullName>
    </submittedName>
</protein>
<proteinExistence type="predicted"/>
<evidence type="ECO:0000313" key="3">
    <source>
        <dbReference type="Proteomes" id="UP000785679"/>
    </source>
</evidence>
<evidence type="ECO:0000313" key="2">
    <source>
        <dbReference type="EMBL" id="TNV87430.1"/>
    </source>
</evidence>
<feature type="region of interest" description="Disordered" evidence="1">
    <location>
        <begin position="86"/>
        <end position="138"/>
    </location>
</feature>
<evidence type="ECO:0000256" key="1">
    <source>
        <dbReference type="SAM" id="MobiDB-lite"/>
    </source>
</evidence>